<gene>
    <name evidence="1" type="ORF">C7Y72_10580</name>
</gene>
<protein>
    <recommendedName>
        <fullName evidence="3">Nucleoside 2-deoxyribosyltransferase</fullName>
    </recommendedName>
</protein>
<proteinExistence type="predicted"/>
<sequence>MAASKNVFVSKPNALNGNQRAFWDKLAHVLDQRSLIPRTLGETDYPNAAPIEAVRRLLSECEGALVLGLAQLDVGQGVRKAGSDAEADASGSRWPTAWNHIEAAMAYVMEKPLLIVHEPGVEGGIFDVGNTDRYIHKAELTVEWLDSPRFLQPLNEWFLELHAT</sequence>
<organism evidence="1 2">
    <name type="scientific">Paraconexibacter algicola</name>
    <dbReference type="NCBI Taxonomy" id="2133960"/>
    <lineage>
        <taxon>Bacteria</taxon>
        <taxon>Bacillati</taxon>
        <taxon>Actinomycetota</taxon>
        <taxon>Thermoleophilia</taxon>
        <taxon>Solirubrobacterales</taxon>
        <taxon>Paraconexibacteraceae</taxon>
        <taxon>Paraconexibacter</taxon>
    </lineage>
</organism>
<evidence type="ECO:0008006" key="3">
    <source>
        <dbReference type="Google" id="ProtNLM"/>
    </source>
</evidence>
<dbReference type="OrthoDB" id="2965948at2"/>
<dbReference type="EMBL" id="PYYB01000001">
    <property type="protein sequence ID" value="PTL60058.1"/>
    <property type="molecule type" value="Genomic_DNA"/>
</dbReference>
<keyword evidence="2" id="KW-1185">Reference proteome</keyword>
<evidence type="ECO:0000313" key="2">
    <source>
        <dbReference type="Proteomes" id="UP000240739"/>
    </source>
</evidence>
<dbReference type="AlphaFoldDB" id="A0A2T4ULI3"/>
<reference evidence="1 2" key="1">
    <citation type="submission" date="2018-03" db="EMBL/GenBank/DDBJ databases">
        <title>Aquarubrobacter algicola gen. nov., sp. nov., a novel actinobacterium isolated from shallow eutrophic lake during the end of cyanobacterial harmful algal blooms.</title>
        <authorList>
            <person name="Chun S.J."/>
        </authorList>
    </citation>
    <scope>NUCLEOTIDE SEQUENCE [LARGE SCALE GENOMIC DNA]</scope>
    <source>
        <strain evidence="1 2">Seoho-28</strain>
    </source>
</reference>
<comment type="caution">
    <text evidence="1">The sequence shown here is derived from an EMBL/GenBank/DDBJ whole genome shotgun (WGS) entry which is preliminary data.</text>
</comment>
<accession>A0A2T4ULI3</accession>
<dbReference type="Proteomes" id="UP000240739">
    <property type="component" value="Unassembled WGS sequence"/>
</dbReference>
<name>A0A2T4ULI3_9ACTN</name>
<evidence type="ECO:0000313" key="1">
    <source>
        <dbReference type="EMBL" id="PTL60058.1"/>
    </source>
</evidence>
<dbReference type="RefSeq" id="WP_107568702.1">
    <property type="nucleotide sequence ID" value="NZ_PYYB01000001.1"/>
</dbReference>